<reference evidence="2 3" key="1">
    <citation type="submission" date="2024-01" db="EMBL/GenBank/DDBJ databases">
        <title>Culturomics analysis of mouse respiratory tract.</title>
        <authorList>
            <person name="Phillips A.M."/>
            <person name="Collette N.M."/>
            <person name="Mageeney C.M."/>
            <person name="Sinha A."/>
            <person name="Hern K.E."/>
            <person name="Arkin A.P."/>
            <person name="Williams K.P."/>
            <person name="Branda S."/>
        </authorList>
    </citation>
    <scope>NUCLEOTIDE SEQUENCE [LARGE SCALE GENOMIC DNA]</scope>
    <source>
        <strain evidence="2 3">CP20</strain>
    </source>
</reference>
<evidence type="ECO:0008006" key="4">
    <source>
        <dbReference type="Google" id="ProtNLM"/>
    </source>
</evidence>
<organism evidence="2 3">
    <name type="scientific">Shouchella rhizosphaerae</name>
    <dbReference type="NCBI Taxonomy" id="866786"/>
    <lineage>
        <taxon>Bacteria</taxon>
        <taxon>Bacillati</taxon>
        <taxon>Bacillota</taxon>
        <taxon>Bacilli</taxon>
        <taxon>Bacillales</taxon>
        <taxon>Bacillaceae</taxon>
        <taxon>Shouchella</taxon>
    </lineage>
</organism>
<protein>
    <recommendedName>
        <fullName evidence="4">LXG domain-containing protein</fullName>
    </recommendedName>
</protein>
<dbReference type="EMBL" id="CP144921">
    <property type="protein sequence ID" value="WWA28653.1"/>
    <property type="molecule type" value="Genomic_DNA"/>
</dbReference>
<keyword evidence="3" id="KW-1185">Reference proteome</keyword>
<proteinExistence type="predicted"/>
<sequence>MGNHRADREELNRLIEEYKQIMADYMDSVFRANSVRIGAQELLAKRGFSPPHIAVVEEGDIYGDLQAIHRFWDGMVTADSTAKADFSAAQTGLSALDSALNAFTNGLGQNGENLATLNVEQLKQAIFEDKSLITSLLIKMESGEALNYAERELLYQYIQSEVLDEATIAEIKEIESMISNEGVEALQDRLNDKVLVSKEALDQEIAMLQAYLYLGNNGPNTHFGGEEEKYSAEKVRAYLSLLTQYKTAILDLEAEAKTGGVDIPFLAKVDHLSYKRNVDPHIHTFETELTLNISQYAGDMTREEFLNMEFPVLVRINESTVNYYIGGNAVNSLEAEEYAELMKERANYTENFIGEEIQQLVLGELSKRVGGVVNIADVVTRHETGKQELDNQLTVKEAKVTAGNLGMELLISERNVYGKNQYAVEVQPTDVTYSILERWKEVKLIDPNIQYPEEAIQNQDWPTVSQNLRGSSDDSTTTIYPSLQEYIISGDIREDDTVEDLVKRNKQRHESKE</sequence>
<feature type="coiled-coil region" evidence="1">
    <location>
        <begin position="1"/>
        <end position="28"/>
    </location>
</feature>
<evidence type="ECO:0000313" key="2">
    <source>
        <dbReference type="EMBL" id="WWA28653.1"/>
    </source>
</evidence>
<name>A0ABZ2CU72_9BACI</name>
<gene>
    <name evidence="2" type="ORF">V5G21_12860</name>
</gene>
<keyword evidence="1" id="KW-0175">Coiled coil</keyword>
<accession>A0ABZ2CU72</accession>
<evidence type="ECO:0000313" key="3">
    <source>
        <dbReference type="Proteomes" id="UP001341136"/>
    </source>
</evidence>
<evidence type="ECO:0000256" key="1">
    <source>
        <dbReference type="SAM" id="Coils"/>
    </source>
</evidence>
<dbReference type="RefSeq" id="WP_095236879.1">
    <property type="nucleotide sequence ID" value="NZ_CP144921.1"/>
</dbReference>
<dbReference type="Proteomes" id="UP001341136">
    <property type="component" value="Chromosome"/>
</dbReference>